<comment type="caution">
    <text evidence="2">The sequence shown here is derived from an EMBL/GenBank/DDBJ whole genome shotgun (WGS) entry which is preliminary data.</text>
</comment>
<feature type="transmembrane region" description="Helical" evidence="1">
    <location>
        <begin position="138"/>
        <end position="162"/>
    </location>
</feature>
<reference evidence="2 3" key="1">
    <citation type="journal article" date="2017" name="ISME J.">
        <title>Energy and carbon metabolisms in a deep terrestrial subsurface fluid microbial community.</title>
        <authorList>
            <person name="Momper L."/>
            <person name="Jungbluth S.P."/>
            <person name="Lee M.D."/>
            <person name="Amend J.P."/>
        </authorList>
    </citation>
    <scope>NUCLEOTIDE SEQUENCE [LARGE SCALE GENOMIC DNA]</scope>
    <source>
        <strain evidence="2">SURF_46</strain>
    </source>
</reference>
<keyword evidence="1" id="KW-0812">Transmembrane</keyword>
<feature type="transmembrane region" description="Helical" evidence="1">
    <location>
        <begin position="6"/>
        <end position="26"/>
    </location>
</feature>
<evidence type="ECO:0000313" key="2">
    <source>
        <dbReference type="EMBL" id="RJR27887.1"/>
    </source>
</evidence>
<feature type="transmembrane region" description="Helical" evidence="1">
    <location>
        <begin position="31"/>
        <end position="49"/>
    </location>
</feature>
<keyword evidence="1" id="KW-1133">Transmembrane helix</keyword>
<dbReference type="PANTHER" id="PTHR32251:SF17">
    <property type="entry name" value="STEROID 5-ALPHA REDUCTASE C-TERMINAL DOMAIN-CONTAINING PROTEIN"/>
    <property type="match status" value="1"/>
</dbReference>
<keyword evidence="1" id="KW-0472">Membrane</keyword>
<dbReference type="PROSITE" id="PS50244">
    <property type="entry name" value="S5A_REDUCTASE"/>
    <property type="match status" value="1"/>
</dbReference>
<dbReference type="Proteomes" id="UP000265540">
    <property type="component" value="Unassembled WGS sequence"/>
</dbReference>
<evidence type="ECO:0000256" key="1">
    <source>
        <dbReference type="SAM" id="Phobius"/>
    </source>
</evidence>
<dbReference type="AlphaFoldDB" id="A0A3A4ZLW7"/>
<dbReference type="InterPro" id="IPR010721">
    <property type="entry name" value="UstE-like"/>
</dbReference>
<feature type="transmembrane region" description="Helical" evidence="1">
    <location>
        <begin position="206"/>
        <end position="228"/>
    </location>
</feature>
<proteinExistence type="predicted"/>
<dbReference type="Gene3D" id="1.20.120.1630">
    <property type="match status" value="1"/>
</dbReference>
<sequence length="255" mass="30628">MNSIFIDVALLILSYMTGWFFIAQLLKRNDVADIAWGLGYVLISMYLFFRGSNSIHFYVISFLIVVWGIRLSYHIFQRNRAKEEDYRYKKWRIQWGRWFYLRSYIQVFIIQGFFMYMISLPLMFSHEYDSKSLSYLGFAGMLIWITGFIFESVGDYQLRLFLSKPKNNGKIMKYGLWRYTRHPNYFGEVAQWWGIFLVLTDVAFNWIALLSPLTITYLLLFVSGIPMLEAKYKGNKEFMEYQRVTNAFFPWFPKK</sequence>
<dbReference type="EMBL" id="QZJF01000006">
    <property type="protein sequence ID" value="RJR27887.1"/>
    <property type="molecule type" value="Genomic_DNA"/>
</dbReference>
<protein>
    <submittedName>
        <fullName evidence="2">DUF1295 domain-containing protein</fullName>
    </submittedName>
</protein>
<dbReference type="Pfam" id="PF06966">
    <property type="entry name" value="DUF1295"/>
    <property type="match status" value="1"/>
</dbReference>
<gene>
    <name evidence="2" type="ORF">C4561_01210</name>
</gene>
<dbReference type="GO" id="GO:0016020">
    <property type="term" value="C:membrane"/>
    <property type="evidence" value="ECO:0007669"/>
    <property type="project" value="TreeGrafter"/>
</dbReference>
<evidence type="ECO:0000313" key="3">
    <source>
        <dbReference type="Proteomes" id="UP000265540"/>
    </source>
</evidence>
<name>A0A3A4ZLW7_UNCKA</name>
<feature type="transmembrane region" description="Helical" evidence="1">
    <location>
        <begin position="55"/>
        <end position="76"/>
    </location>
</feature>
<organism evidence="2 3">
    <name type="scientific">candidate division WWE3 bacterium</name>
    <dbReference type="NCBI Taxonomy" id="2053526"/>
    <lineage>
        <taxon>Bacteria</taxon>
        <taxon>Katanobacteria</taxon>
    </lineage>
</organism>
<dbReference type="PANTHER" id="PTHR32251">
    <property type="entry name" value="3-OXO-5-ALPHA-STEROID 4-DEHYDROGENASE"/>
    <property type="match status" value="1"/>
</dbReference>
<feature type="transmembrane region" description="Helical" evidence="1">
    <location>
        <begin position="97"/>
        <end position="118"/>
    </location>
</feature>
<accession>A0A3A4ZLW7</accession>